<dbReference type="InterPro" id="IPR056457">
    <property type="entry name" value="DOP1_C"/>
</dbReference>
<dbReference type="GO" id="GO:0006895">
    <property type="term" value="P:Golgi to endosome transport"/>
    <property type="evidence" value="ECO:0007669"/>
    <property type="project" value="InterPro"/>
</dbReference>
<keyword evidence="4" id="KW-1185">Reference proteome</keyword>
<dbReference type="HOGENOM" id="CLU_898849_0_0_1"/>
<dbReference type="OrthoDB" id="297643at2759"/>
<dbReference type="Pfam" id="PF24598">
    <property type="entry name" value="DOP1_C"/>
    <property type="match status" value="1"/>
</dbReference>
<gene>
    <name evidence="3" type="ORF">THOM_1153</name>
</gene>
<sequence>VKGVMVGVYGRGRSGDSYDRGRSNDKGGDSYDRGGRHNPITNPINTNNTNNTNNIDNDCWSCNDRQSIGLDTLIYHGIGLKEYFEYFLESTSFFKGTKCALVKKSVLLQQILPERIDELLSRLTSNFFTSREADSLNKAAVLKKISFFILSHEFEAFSAHLPSIIPIINELIEYPKPVKREIYTLISVIFFKFHHNNLSALFPIYFSEVENDTLLECLRSLEMLMLIGSKETVEFRWYISCTGDENTLFKRMLGELYRDTAVRPYLDRLPDTRVPLLGMIRRRFCVVLRVIMRCLMRECGLLMRDWFRVG</sequence>
<feature type="domain" description="DOP1-like C-terminal" evidence="2">
    <location>
        <begin position="110"/>
        <end position="210"/>
    </location>
</feature>
<organism evidence="3 4">
    <name type="scientific">Trachipleistophora hominis</name>
    <name type="common">Microsporidian parasite</name>
    <dbReference type="NCBI Taxonomy" id="72359"/>
    <lineage>
        <taxon>Eukaryota</taxon>
        <taxon>Fungi</taxon>
        <taxon>Fungi incertae sedis</taxon>
        <taxon>Microsporidia</taxon>
        <taxon>Pleistophoridae</taxon>
        <taxon>Trachipleistophora</taxon>
    </lineage>
</organism>
<feature type="region of interest" description="Disordered" evidence="1">
    <location>
        <begin position="1"/>
        <end position="49"/>
    </location>
</feature>
<feature type="compositionally biased region" description="Low complexity" evidence="1">
    <location>
        <begin position="38"/>
        <end position="49"/>
    </location>
</feature>
<dbReference type="InParanoid" id="L7JWT3"/>
<dbReference type="Proteomes" id="UP000011185">
    <property type="component" value="Unassembled WGS sequence"/>
</dbReference>
<evidence type="ECO:0000313" key="4">
    <source>
        <dbReference type="Proteomes" id="UP000011185"/>
    </source>
</evidence>
<dbReference type="VEuPathDB" id="MicrosporidiaDB:THOM_1153"/>
<accession>L7JWT3</accession>
<evidence type="ECO:0000259" key="2">
    <source>
        <dbReference type="Pfam" id="PF24598"/>
    </source>
</evidence>
<dbReference type="STRING" id="72359.L7JWT3"/>
<dbReference type="GO" id="GO:0005768">
    <property type="term" value="C:endosome"/>
    <property type="evidence" value="ECO:0007669"/>
    <property type="project" value="TreeGrafter"/>
</dbReference>
<dbReference type="EMBL" id="JH993907">
    <property type="protein sequence ID" value="ELQ75889.1"/>
    <property type="molecule type" value="Genomic_DNA"/>
</dbReference>
<name>L7JWT3_TRAHO</name>
<proteinExistence type="predicted"/>
<dbReference type="PANTHER" id="PTHR14042:SF24">
    <property type="entry name" value="PROTEIN DOPEY-1 HOMOLOG"/>
    <property type="match status" value="1"/>
</dbReference>
<evidence type="ECO:0000313" key="3">
    <source>
        <dbReference type="EMBL" id="ELQ75889.1"/>
    </source>
</evidence>
<dbReference type="AlphaFoldDB" id="L7JWT3"/>
<dbReference type="InterPro" id="IPR040314">
    <property type="entry name" value="DOP1"/>
</dbReference>
<reference evidence="3 4" key="1">
    <citation type="journal article" date="2012" name="PLoS Pathog.">
        <title>The genome of the obligate intracellular parasite Trachipleistophora hominis: new insights into microsporidian genome dynamics and reductive evolution.</title>
        <authorList>
            <person name="Heinz E."/>
            <person name="Williams T.A."/>
            <person name="Nakjang S."/>
            <person name="Noel C.J."/>
            <person name="Swan D.C."/>
            <person name="Goldberg A.V."/>
            <person name="Harris S.R."/>
            <person name="Weinmaier T."/>
            <person name="Markert S."/>
            <person name="Becher D."/>
            <person name="Bernhardt J."/>
            <person name="Dagan T."/>
            <person name="Hacker C."/>
            <person name="Lucocq J.M."/>
            <person name="Schweder T."/>
            <person name="Rattei T."/>
            <person name="Hall N."/>
            <person name="Hirt R.P."/>
            <person name="Embley T.M."/>
        </authorList>
    </citation>
    <scope>NUCLEOTIDE SEQUENCE [LARGE SCALE GENOMIC DNA]</scope>
</reference>
<evidence type="ECO:0000256" key="1">
    <source>
        <dbReference type="SAM" id="MobiDB-lite"/>
    </source>
</evidence>
<dbReference type="GO" id="GO:0005829">
    <property type="term" value="C:cytosol"/>
    <property type="evidence" value="ECO:0007669"/>
    <property type="project" value="GOC"/>
</dbReference>
<dbReference type="PANTHER" id="PTHR14042">
    <property type="entry name" value="DOPEY-RELATED"/>
    <property type="match status" value="1"/>
</dbReference>
<dbReference type="GO" id="GO:0005802">
    <property type="term" value="C:trans-Golgi network"/>
    <property type="evidence" value="ECO:0007669"/>
    <property type="project" value="TreeGrafter"/>
</dbReference>
<feature type="non-terminal residue" evidence="3">
    <location>
        <position position="1"/>
    </location>
</feature>
<feature type="compositionally biased region" description="Basic and acidic residues" evidence="1">
    <location>
        <begin position="13"/>
        <end position="35"/>
    </location>
</feature>
<protein>
    <submittedName>
        <fullName evidence="3">Dopey, predicted leucine zipper transcription factor</fullName>
    </submittedName>
</protein>